<comment type="subcellular location">
    <subcellularLocation>
        <location evidence="1">Membrane</location>
        <topology evidence="1">Multi-pass membrane protein</topology>
    </subcellularLocation>
</comment>
<keyword evidence="5 7" id="KW-1133">Transmembrane helix</keyword>
<dbReference type="SUPFAM" id="SSF144091">
    <property type="entry name" value="Rhomboid-like"/>
    <property type="match status" value="1"/>
</dbReference>
<dbReference type="EMBL" id="JBHUJC010000018">
    <property type="protein sequence ID" value="MFD2276027.1"/>
    <property type="molecule type" value="Genomic_DNA"/>
</dbReference>
<dbReference type="PANTHER" id="PTHR43731">
    <property type="entry name" value="RHOMBOID PROTEASE"/>
    <property type="match status" value="1"/>
</dbReference>
<evidence type="ECO:0000313" key="9">
    <source>
        <dbReference type="EMBL" id="MFD2276027.1"/>
    </source>
</evidence>
<dbReference type="InterPro" id="IPR035952">
    <property type="entry name" value="Rhomboid-like_sf"/>
</dbReference>
<keyword evidence="3 7" id="KW-0812">Transmembrane</keyword>
<comment type="similarity">
    <text evidence="2">Belongs to the peptidase S54 family.</text>
</comment>
<feature type="transmembrane region" description="Helical" evidence="7">
    <location>
        <begin position="266"/>
        <end position="285"/>
    </location>
</feature>
<keyword evidence="6 7" id="KW-0472">Membrane</keyword>
<dbReference type="PANTHER" id="PTHR43731:SF14">
    <property type="entry name" value="PRESENILIN-ASSOCIATED RHOMBOID-LIKE PROTEIN, MITOCHONDRIAL"/>
    <property type="match status" value="1"/>
</dbReference>
<feature type="transmembrane region" description="Helical" evidence="7">
    <location>
        <begin position="347"/>
        <end position="365"/>
    </location>
</feature>
<dbReference type="Proteomes" id="UP001597297">
    <property type="component" value="Unassembled WGS sequence"/>
</dbReference>
<keyword evidence="10" id="KW-1185">Reference proteome</keyword>
<feature type="transmembrane region" description="Helical" evidence="7">
    <location>
        <begin position="96"/>
        <end position="113"/>
    </location>
</feature>
<evidence type="ECO:0000256" key="5">
    <source>
        <dbReference type="ARBA" id="ARBA00022989"/>
    </source>
</evidence>
<sequence>MSTEQQAPVWARPGAFPEKPVTGAFGFQDTKGKRHQADSLKSLVKLVEKSKHGVDLVWCPEFEHFIAPEELVGLRKTLVKRRSFWARNDISDGKRLTLVMGAAFLWASYAAYSNSQGNWSHVIESPAVAITAIMLLIFGLVPWYEGWKELRKQSSRDEAYWAKEVADARFDSWINGHVAPFTLTLLVLILVTGASQWIAAGSFDWGSEAVEKFGLQKQMSAAGVDPWWRYFTAAMVHGNLVHWLMNFAALRYLARRAEVLARWPHMVTAYVIAAFVGGMTTVYFQPNVPSVGASGGILGLLGFLLVFETLHKALVPKSARKRLLAGLVLVGVMGGVGFSFIDNSAHAGGLIAGMAYAAIVFPSSSSVTRPSILKKDIFVGGGALVILIATTVYCAYRLLLE</sequence>
<accession>A0ABW5E0C3</accession>
<evidence type="ECO:0000256" key="4">
    <source>
        <dbReference type="ARBA" id="ARBA00022801"/>
    </source>
</evidence>
<evidence type="ECO:0000256" key="2">
    <source>
        <dbReference type="ARBA" id="ARBA00009045"/>
    </source>
</evidence>
<feature type="transmembrane region" description="Helical" evidence="7">
    <location>
        <begin position="291"/>
        <end position="311"/>
    </location>
</feature>
<feature type="domain" description="Peptidase S54 rhomboid" evidence="8">
    <location>
        <begin position="227"/>
        <end position="362"/>
    </location>
</feature>
<feature type="transmembrane region" description="Helical" evidence="7">
    <location>
        <begin position="227"/>
        <end position="254"/>
    </location>
</feature>
<evidence type="ECO:0000256" key="1">
    <source>
        <dbReference type="ARBA" id="ARBA00004141"/>
    </source>
</evidence>
<dbReference type="InterPro" id="IPR050925">
    <property type="entry name" value="Rhomboid_protease_S54"/>
</dbReference>
<dbReference type="GO" id="GO:0008233">
    <property type="term" value="F:peptidase activity"/>
    <property type="evidence" value="ECO:0007669"/>
    <property type="project" value="UniProtKB-KW"/>
</dbReference>
<feature type="transmembrane region" description="Helical" evidence="7">
    <location>
        <begin position="377"/>
        <end position="399"/>
    </location>
</feature>
<gene>
    <name evidence="9" type="ORF">ACFSQZ_06070</name>
</gene>
<name>A0ABW5E0C3_9BACT</name>
<protein>
    <submittedName>
        <fullName evidence="9">Rhomboid family intramembrane serine protease</fullName>
        <ecNumber evidence="9">3.4.21.105</ecNumber>
    </submittedName>
</protein>
<dbReference type="EC" id="3.4.21.105" evidence="9"/>
<keyword evidence="9" id="KW-0645">Protease</keyword>
<evidence type="ECO:0000256" key="3">
    <source>
        <dbReference type="ARBA" id="ARBA00022692"/>
    </source>
</evidence>
<dbReference type="RefSeq" id="WP_377095608.1">
    <property type="nucleotide sequence ID" value="NZ_JBHSJM010000001.1"/>
</dbReference>
<organism evidence="9 10">
    <name type="scientific">Rubritalea spongiae</name>
    <dbReference type="NCBI Taxonomy" id="430797"/>
    <lineage>
        <taxon>Bacteria</taxon>
        <taxon>Pseudomonadati</taxon>
        <taxon>Verrucomicrobiota</taxon>
        <taxon>Verrucomicrobiia</taxon>
        <taxon>Verrucomicrobiales</taxon>
        <taxon>Rubritaleaceae</taxon>
        <taxon>Rubritalea</taxon>
    </lineage>
</organism>
<comment type="caution">
    <text evidence="9">The sequence shown here is derived from an EMBL/GenBank/DDBJ whole genome shotgun (WGS) entry which is preliminary data.</text>
</comment>
<feature type="transmembrane region" description="Helical" evidence="7">
    <location>
        <begin position="178"/>
        <end position="199"/>
    </location>
</feature>
<feature type="transmembrane region" description="Helical" evidence="7">
    <location>
        <begin position="125"/>
        <end position="144"/>
    </location>
</feature>
<dbReference type="Gene3D" id="1.20.1540.10">
    <property type="entry name" value="Rhomboid-like"/>
    <property type="match status" value="1"/>
</dbReference>
<evidence type="ECO:0000259" key="8">
    <source>
        <dbReference type="Pfam" id="PF01694"/>
    </source>
</evidence>
<proteinExistence type="inferred from homology"/>
<dbReference type="GO" id="GO:0006508">
    <property type="term" value="P:proteolysis"/>
    <property type="evidence" value="ECO:0007669"/>
    <property type="project" value="UniProtKB-KW"/>
</dbReference>
<evidence type="ECO:0000313" key="10">
    <source>
        <dbReference type="Proteomes" id="UP001597297"/>
    </source>
</evidence>
<feature type="transmembrane region" description="Helical" evidence="7">
    <location>
        <begin position="323"/>
        <end position="341"/>
    </location>
</feature>
<reference evidence="10" key="1">
    <citation type="journal article" date="2019" name="Int. J. Syst. Evol. Microbiol.">
        <title>The Global Catalogue of Microorganisms (GCM) 10K type strain sequencing project: providing services to taxonomists for standard genome sequencing and annotation.</title>
        <authorList>
            <consortium name="The Broad Institute Genomics Platform"/>
            <consortium name="The Broad Institute Genome Sequencing Center for Infectious Disease"/>
            <person name="Wu L."/>
            <person name="Ma J."/>
        </authorList>
    </citation>
    <scope>NUCLEOTIDE SEQUENCE [LARGE SCALE GENOMIC DNA]</scope>
    <source>
        <strain evidence="10">JCM 16545</strain>
    </source>
</reference>
<keyword evidence="4 9" id="KW-0378">Hydrolase</keyword>
<evidence type="ECO:0000256" key="7">
    <source>
        <dbReference type="SAM" id="Phobius"/>
    </source>
</evidence>
<dbReference type="InterPro" id="IPR022764">
    <property type="entry name" value="Peptidase_S54_rhomboid_dom"/>
</dbReference>
<evidence type="ECO:0000256" key="6">
    <source>
        <dbReference type="ARBA" id="ARBA00023136"/>
    </source>
</evidence>
<dbReference type="Pfam" id="PF01694">
    <property type="entry name" value="Rhomboid"/>
    <property type="match status" value="1"/>
</dbReference>